<dbReference type="RefSeq" id="WP_235625312.1">
    <property type="nucleotide sequence ID" value="NZ_CWKH01000001.1"/>
</dbReference>
<dbReference type="PANTHER" id="PTHR40943">
    <property type="entry name" value="CYTOPLASMIC PROTEIN-RELATED"/>
    <property type="match status" value="1"/>
</dbReference>
<dbReference type="Proteomes" id="UP000199147">
    <property type="component" value="Unassembled WGS sequence"/>
</dbReference>
<evidence type="ECO:0000313" key="2">
    <source>
        <dbReference type="EMBL" id="CRZ16104.1"/>
    </source>
</evidence>
<dbReference type="InterPro" id="IPR011051">
    <property type="entry name" value="RmlC_Cupin_sf"/>
</dbReference>
<dbReference type="InterPro" id="IPR014710">
    <property type="entry name" value="RmlC-like_jellyroll"/>
</dbReference>
<organism evidence="2 3">
    <name type="scientific">Mycolicibacterium neworleansense</name>
    <dbReference type="NCBI Taxonomy" id="146018"/>
    <lineage>
        <taxon>Bacteria</taxon>
        <taxon>Bacillati</taxon>
        <taxon>Actinomycetota</taxon>
        <taxon>Actinomycetes</taxon>
        <taxon>Mycobacteriales</taxon>
        <taxon>Mycobacteriaceae</taxon>
        <taxon>Mycolicibacterium</taxon>
    </lineage>
</organism>
<dbReference type="SUPFAM" id="SSF51182">
    <property type="entry name" value="RmlC-like cupins"/>
    <property type="match status" value="1"/>
</dbReference>
<reference evidence="3" key="1">
    <citation type="submission" date="2015-07" db="EMBL/GenBank/DDBJ databases">
        <authorList>
            <person name="Urmite Genomes"/>
        </authorList>
    </citation>
    <scope>NUCLEOTIDE SEQUENCE [LARGE SCALE GENOMIC DNA]</scope>
    <source>
        <strain evidence="3">type strain: ATCC 49404</strain>
    </source>
</reference>
<dbReference type="InterPro" id="IPR008579">
    <property type="entry name" value="UGlyAH_Cupin_dom"/>
</dbReference>
<dbReference type="Gene3D" id="2.60.120.10">
    <property type="entry name" value="Jelly Rolls"/>
    <property type="match status" value="1"/>
</dbReference>
<dbReference type="PANTHER" id="PTHR40943:SF1">
    <property type="entry name" value="CYTOPLASMIC PROTEIN"/>
    <property type="match status" value="1"/>
</dbReference>
<accession>A0A0H5S4N6</accession>
<dbReference type="STRING" id="146018.BN2156_02968"/>
<name>A0A0H5S4N6_9MYCO</name>
<evidence type="ECO:0000313" key="3">
    <source>
        <dbReference type="Proteomes" id="UP000199147"/>
    </source>
</evidence>
<dbReference type="EMBL" id="CWKH01000001">
    <property type="protein sequence ID" value="CRZ16104.1"/>
    <property type="molecule type" value="Genomic_DNA"/>
</dbReference>
<proteinExistence type="predicted"/>
<evidence type="ECO:0000259" key="1">
    <source>
        <dbReference type="Pfam" id="PF05899"/>
    </source>
</evidence>
<feature type="domain" description="(S)-ureidoglycine aminohydrolase cupin" evidence="1">
    <location>
        <begin position="48"/>
        <end position="114"/>
    </location>
</feature>
<sequence>MSEYLAAPGSVVDAAALALDHTRLPDELVVDGAPMTAHRDLTGFSDVTIGVWEHTPGVSRDVEADEVFVVLCGHATVSFDDGSPPIDLRPGSVVRLREGQRTTWTVRETLRKVFIA</sequence>
<dbReference type="AlphaFoldDB" id="A0A0H5S4N6"/>
<gene>
    <name evidence="2" type="ORF">BN2156_02968</name>
</gene>
<dbReference type="Pfam" id="PF05899">
    <property type="entry name" value="Cupin_3"/>
    <property type="match status" value="1"/>
</dbReference>
<protein>
    <recommendedName>
        <fullName evidence="1">(S)-ureidoglycine aminohydrolase cupin domain-containing protein</fullName>
    </recommendedName>
</protein>
<keyword evidence="3" id="KW-1185">Reference proteome</keyword>